<evidence type="ECO:0000259" key="7">
    <source>
        <dbReference type="Pfam" id="PF02687"/>
    </source>
</evidence>
<feature type="transmembrane region" description="Helical" evidence="6">
    <location>
        <begin position="60"/>
        <end position="80"/>
    </location>
</feature>
<evidence type="ECO:0000313" key="8">
    <source>
        <dbReference type="EMBL" id="MBP2023755.1"/>
    </source>
</evidence>
<evidence type="ECO:0000256" key="5">
    <source>
        <dbReference type="ARBA" id="ARBA00023136"/>
    </source>
</evidence>
<feature type="transmembrane region" description="Helical" evidence="6">
    <location>
        <begin position="200"/>
        <end position="219"/>
    </location>
</feature>
<evidence type="ECO:0000256" key="3">
    <source>
        <dbReference type="ARBA" id="ARBA00022692"/>
    </source>
</evidence>
<dbReference type="PANTHER" id="PTHR46795">
    <property type="entry name" value="ABC TRANSPORTER PERMEASE-RELATED-RELATED"/>
    <property type="match status" value="1"/>
</dbReference>
<dbReference type="InterPro" id="IPR052536">
    <property type="entry name" value="ABC-4_Integral_Memb_Prot"/>
</dbReference>
<reference evidence="8 9" key="1">
    <citation type="submission" date="2021-03" db="EMBL/GenBank/DDBJ databases">
        <title>Genomic Encyclopedia of Type Strains, Phase IV (KMG-IV): sequencing the most valuable type-strain genomes for metagenomic binning, comparative biology and taxonomic classification.</title>
        <authorList>
            <person name="Goeker M."/>
        </authorList>
    </citation>
    <scope>NUCLEOTIDE SEQUENCE [LARGE SCALE GENOMIC DNA]</scope>
    <source>
        <strain evidence="8 9">DSM 28650</strain>
    </source>
</reference>
<dbReference type="InterPro" id="IPR027022">
    <property type="entry name" value="ABC_permease_BceB-typ"/>
</dbReference>
<protein>
    <submittedName>
        <fullName evidence="8">ABC transport system permease protein</fullName>
    </submittedName>
</protein>
<name>A0ABS4K7K4_9CLOT</name>
<evidence type="ECO:0000256" key="2">
    <source>
        <dbReference type="ARBA" id="ARBA00022475"/>
    </source>
</evidence>
<feature type="transmembrane region" description="Helical" evidence="6">
    <location>
        <begin position="156"/>
        <end position="179"/>
    </location>
</feature>
<comment type="subcellular location">
    <subcellularLocation>
        <location evidence="1 6">Cell membrane</location>
        <topology evidence="1 6">Multi-pass membrane protein</topology>
    </subcellularLocation>
</comment>
<accession>A0ABS4K7K4</accession>
<comment type="caution">
    <text evidence="8">The sequence shown here is derived from an EMBL/GenBank/DDBJ whole genome shotgun (WGS) entry which is preliminary data.</text>
</comment>
<feature type="transmembrane region" description="Helical" evidence="6">
    <location>
        <begin position="225"/>
        <end position="245"/>
    </location>
</feature>
<evidence type="ECO:0000256" key="1">
    <source>
        <dbReference type="ARBA" id="ARBA00004651"/>
    </source>
</evidence>
<keyword evidence="9" id="KW-1185">Reference proteome</keyword>
<feature type="domain" description="ABC3 transporter permease C-terminal" evidence="7">
    <location>
        <begin position="66"/>
        <end position="183"/>
    </location>
</feature>
<dbReference type="InterPro" id="IPR003838">
    <property type="entry name" value="ABC3_permease_C"/>
</dbReference>
<keyword evidence="6" id="KW-0813">Transport</keyword>
<keyword evidence="3 6" id="KW-0812">Transmembrane</keyword>
<feature type="transmembrane region" description="Helical" evidence="6">
    <location>
        <begin position="113"/>
        <end position="144"/>
    </location>
</feature>
<feature type="transmembrane region" description="Helical" evidence="6">
    <location>
        <begin position="624"/>
        <end position="643"/>
    </location>
</feature>
<sequence>MTLHSIAFKNIKGNLNKFVMYYLSNALVVMVFFIFANFLFNPQVKNIKTMGQMGGMTAQGMFLCEIVILVFTVVFTNYSITSFLKSREKEFGLLSMFGLTKGQIRSYVMFENLIVSLFSIGTGLLLGLLFSKLFFMSVSAILVLDAELPLNISVKAIAITIVCFLALFQGIGFVASYKIKNNNIIELLKGERMAKPIPKFSQKKAVLSIILIGMGYLIAVFSNQAIIFTMFPILIVTVAGTYLLYSQFSVYFTNKLKNNNNVFFKGTNMITLSQIIFKLKDNARILFAVSILSAVTLTASASVYSFQKTLQHSATLNYPQDISFVESGLNTHEIISTEKVEEILNAEKHEVQYKNKIILIKGTNETSPENQVVKYNNLVNTKDFYIMSNSDYNTLAKQQKKPITTINSGEVLIHCYNFTGRSTTKGAKLFSNNKELNLNIEDESTSWLIKDEIASGIINADQKASNTAVLNDEDFNKIKSALKEEKLQVYYGYNIKNWMKAVDAVEHIISQVPKERSYELRERVTDISGLMMGMSLFFFIGTFIAILFFIATGSILYFKMFNEVQKDRQEFISLRKIGMSIDEVKKIVSTQCFIMFFLPFLIAFSHTSFAIIALSNLLKSSLSIYLMIIVGIYLLLQIIYYSFAKAMYVKQINSWK</sequence>
<feature type="transmembrane region" description="Helical" evidence="6">
    <location>
        <begin position="21"/>
        <end position="40"/>
    </location>
</feature>
<feature type="transmembrane region" description="Helical" evidence="6">
    <location>
        <begin position="530"/>
        <end position="558"/>
    </location>
</feature>
<gene>
    <name evidence="8" type="ORF">J2Z44_003597</name>
</gene>
<dbReference type="Proteomes" id="UP001519308">
    <property type="component" value="Unassembled WGS sequence"/>
</dbReference>
<evidence type="ECO:0000256" key="4">
    <source>
        <dbReference type="ARBA" id="ARBA00022989"/>
    </source>
</evidence>
<proteinExistence type="inferred from homology"/>
<dbReference type="PANTHER" id="PTHR46795:SF3">
    <property type="entry name" value="ABC TRANSPORTER PERMEASE"/>
    <property type="match status" value="1"/>
</dbReference>
<dbReference type="Pfam" id="PF02687">
    <property type="entry name" value="FtsX"/>
    <property type="match status" value="1"/>
</dbReference>
<organism evidence="8 9">
    <name type="scientific">Clostridium punense</name>
    <dbReference type="NCBI Taxonomy" id="1054297"/>
    <lineage>
        <taxon>Bacteria</taxon>
        <taxon>Bacillati</taxon>
        <taxon>Bacillota</taxon>
        <taxon>Clostridia</taxon>
        <taxon>Eubacteriales</taxon>
        <taxon>Clostridiaceae</taxon>
        <taxon>Clostridium</taxon>
    </lineage>
</organism>
<keyword evidence="4 6" id="KW-1133">Transmembrane helix</keyword>
<feature type="transmembrane region" description="Helical" evidence="6">
    <location>
        <begin position="285"/>
        <end position="306"/>
    </location>
</feature>
<keyword evidence="5 6" id="KW-0472">Membrane</keyword>
<evidence type="ECO:0000313" key="9">
    <source>
        <dbReference type="Proteomes" id="UP001519308"/>
    </source>
</evidence>
<feature type="transmembrane region" description="Helical" evidence="6">
    <location>
        <begin position="593"/>
        <end position="618"/>
    </location>
</feature>
<dbReference type="RefSeq" id="WP_021283009.1">
    <property type="nucleotide sequence ID" value="NZ_JAGGLL010000037.1"/>
</dbReference>
<keyword evidence="2 6" id="KW-1003">Cell membrane</keyword>
<dbReference type="EMBL" id="JAGGLL010000037">
    <property type="protein sequence ID" value="MBP2023755.1"/>
    <property type="molecule type" value="Genomic_DNA"/>
</dbReference>
<comment type="similarity">
    <text evidence="6">Belongs to the ABC-4 integral membrane protein family.</text>
</comment>
<evidence type="ECO:0000256" key="6">
    <source>
        <dbReference type="PIRNR" id="PIRNR018968"/>
    </source>
</evidence>
<dbReference type="PIRSF" id="PIRSF018968">
    <property type="entry name" value="ABC_permease_BceB"/>
    <property type="match status" value="1"/>
</dbReference>